<gene>
    <name evidence="1" type="ORF">CLIB1444_01S14576</name>
</gene>
<comment type="caution">
    <text evidence="1">The sequence shown here is derived from an EMBL/GenBank/DDBJ whole genome shotgun (WGS) entry which is preliminary data.</text>
</comment>
<dbReference type="EMBL" id="CALSDN010000001">
    <property type="protein sequence ID" value="CAH6718790.1"/>
    <property type="molecule type" value="Genomic_DNA"/>
</dbReference>
<proteinExistence type="predicted"/>
<accession>A0ACA9Y1I2</accession>
<dbReference type="Proteomes" id="UP001152531">
    <property type="component" value="Unassembled WGS sequence"/>
</dbReference>
<protein>
    <submittedName>
        <fullName evidence="1">Cu(2+) suppressing and bleomycin sensitive protein 1</fullName>
    </submittedName>
</protein>
<reference evidence="1" key="1">
    <citation type="submission" date="2022-06" db="EMBL/GenBank/DDBJ databases">
        <authorList>
            <person name="Legras J.-L."/>
            <person name="Devillers H."/>
            <person name="Grondin C."/>
        </authorList>
    </citation>
    <scope>NUCLEOTIDE SEQUENCE</scope>
    <source>
        <strain evidence="1">CLIB 1444</strain>
    </source>
</reference>
<keyword evidence="2" id="KW-1185">Reference proteome</keyword>
<evidence type="ECO:0000313" key="2">
    <source>
        <dbReference type="Proteomes" id="UP001152531"/>
    </source>
</evidence>
<name>A0ACA9Y1I2_9ASCO</name>
<evidence type="ECO:0000313" key="1">
    <source>
        <dbReference type="EMBL" id="CAH6718790.1"/>
    </source>
</evidence>
<organism evidence="1 2">
    <name type="scientific">[Candida] jaroonii</name>
    <dbReference type="NCBI Taxonomy" id="467808"/>
    <lineage>
        <taxon>Eukaryota</taxon>
        <taxon>Fungi</taxon>
        <taxon>Dikarya</taxon>
        <taxon>Ascomycota</taxon>
        <taxon>Saccharomycotina</taxon>
        <taxon>Pichiomycetes</taxon>
        <taxon>Debaryomycetaceae</taxon>
        <taxon>Yamadazyma</taxon>
    </lineage>
</organism>
<sequence length="527" mass="62265">MKLPDYEKSIHHELQALYKELLDLKNNRSQYINSNQIYHIYNKFLNYLNDLSIIRKDEEIKGMKLELPNSNDSLIDDIWQLISLCFITCGLTKFAPATYSSLSTVYKLLLHLKDGKLYTDEDLKPINNRLQDIKTIIEDYNYNKPTDKDVYKVDKIGEEADESNGEQINYIRKKYNKCQELFNELNDKINQIPDDVKTIYYKLLSLRKNLINLMIEKEQCSTKIFEDELKNIEHLRDSEGSFTQNANSQIILNGLLDDCNNLIKDINIHKTSNLNELLDDLSLNDDEIVNEFKTLYKQLCSIKLVLENLLITRRWTLRETDLYNYQNELKNIESKRKTLLNDIDDKSNLKNNLKFKNFQILLLYLLRRCYSLIYKLLESSEPVSESLQPIHNQLQTVRRCLLDIKRIDGLNNLRELYPFQFKLASLDNLRNDGRFIINNQIPEGQGTLNALLAECFDIMHELKIELESKEEEMENDDKILTDDEDINSDDEVELKRNRYVGFNEADYDQESESEVESEFEYEANDYY</sequence>